<feature type="transmembrane region" description="Helical" evidence="1">
    <location>
        <begin position="99"/>
        <end position="124"/>
    </location>
</feature>
<dbReference type="Proteomes" id="UP000784880">
    <property type="component" value="Unassembled WGS sequence"/>
</dbReference>
<feature type="transmembrane region" description="Helical" evidence="1">
    <location>
        <begin position="28"/>
        <end position="45"/>
    </location>
</feature>
<dbReference type="PANTHER" id="PTHR39430:SF1">
    <property type="entry name" value="PROTEASE"/>
    <property type="match status" value="1"/>
</dbReference>
<evidence type="ECO:0000256" key="1">
    <source>
        <dbReference type="SAM" id="Phobius"/>
    </source>
</evidence>
<reference evidence="3 4" key="1">
    <citation type="submission" date="2021-06" db="EMBL/GenBank/DDBJ databases">
        <title>Bacillus sp. RD4P76, an endophyte from a halophyte.</title>
        <authorList>
            <person name="Sun J.-Q."/>
        </authorList>
    </citation>
    <scope>NUCLEOTIDE SEQUENCE [LARGE SCALE GENOMIC DNA]</scope>
    <source>
        <strain evidence="3 4">CGMCC 1.15917</strain>
    </source>
</reference>
<feature type="transmembrane region" description="Helical" evidence="1">
    <location>
        <begin position="136"/>
        <end position="155"/>
    </location>
</feature>
<name>A0ABS6JEV0_9BACI</name>
<organism evidence="3 4">
    <name type="scientific">Evansella tamaricis</name>
    <dbReference type="NCBI Taxonomy" id="2069301"/>
    <lineage>
        <taxon>Bacteria</taxon>
        <taxon>Bacillati</taxon>
        <taxon>Bacillota</taxon>
        <taxon>Bacilli</taxon>
        <taxon>Bacillales</taxon>
        <taxon>Bacillaceae</taxon>
        <taxon>Evansella</taxon>
    </lineage>
</organism>
<keyword evidence="1" id="KW-1133">Transmembrane helix</keyword>
<keyword evidence="1" id="KW-0812">Transmembrane</keyword>
<keyword evidence="3" id="KW-0378">Hydrolase</keyword>
<evidence type="ECO:0000313" key="4">
    <source>
        <dbReference type="Proteomes" id="UP000784880"/>
    </source>
</evidence>
<sequence>MRNIFFITAGFILLTGYFQGMNLFFDGLMWVIFALLFFPLAHYICRFSGLKGLSSLGYYKKGAAKNLIVGFIIGFLCWGIMYLIFYLMGRYEGLNARDFGTIFLLLIQASVGMFLGSTINDAIVRGYFFSHLQGKVSVFVFLSFTSIIYALDDFWYEGFSINNTIFSFLLGLSLAYAFWKTGSIWYTTGLHWGLNMMYSIVYGLPGTGQHGGVFSIKSVNDEDIYFYITIGITVFLLLIVILYFRFTNTNKESGAG</sequence>
<feature type="transmembrane region" description="Helical" evidence="1">
    <location>
        <begin position="224"/>
        <end position="244"/>
    </location>
</feature>
<dbReference type="InterPro" id="IPR003675">
    <property type="entry name" value="Rce1/LyrA-like_dom"/>
</dbReference>
<keyword evidence="3" id="KW-0482">Metalloprotease</keyword>
<accession>A0ABS6JEV0</accession>
<dbReference type="Pfam" id="PF02517">
    <property type="entry name" value="Rce1-like"/>
    <property type="match status" value="1"/>
</dbReference>
<dbReference type="GO" id="GO:0008237">
    <property type="term" value="F:metallopeptidase activity"/>
    <property type="evidence" value="ECO:0007669"/>
    <property type="project" value="UniProtKB-KW"/>
</dbReference>
<gene>
    <name evidence="3" type="ORF">KS419_10555</name>
</gene>
<evidence type="ECO:0000259" key="2">
    <source>
        <dbReference type="Pfam" id="PF02517"/>
    </source>
</evidence>
<dbReference type="PANTHER" id="PTHR39430">
    <property type="entry name" value="MEMBRANE-ASSOCIATED PROTEASE-RELATED"/>
    <property type="match status" value="1"/>
</dbReference>
<protein>
    <submittedName>
        <fullName evidence="3">CPBP family intramembrane metalloprotease</fullName>
    </submittedName>
</protein>
<feature type="transmembrane region" description="Helical" evidence="1">
    <location>
        <begin position="66"/>
        <end position="87"/>
    </location>
</feature>
<keyword evidence="4" id="KW-1185">Reference proteome</keyword>
<evidence type="ECO:0000313" key="3">
    <source>
        <dbReference type="EMBL" id="MBU9712182.1"/>
    </source>
</evidence>
<comment type="caution">
    <text evidence="3">The sequence shown here is derived from an EMBL/GenBank/DDBJ whole genome shotgun (WGS) entry which is preliminary data.</text>
</comment>
<feature type="transmembrane region" description="Helical" evidence="1">
    <location>
        <begin position="161"/>
        <end position="179"/>
    </location>
</feature>
<feature type="domain" description="CAAX prenyl protease 2/Lysostaphin resistance protein A-like" evidence="2">
    <location>
        <begin position="106"/>
        <end position="197"/>
    </location>
</feature>
<dbReference type="EMBL" id="JAHQCS010000094">
    <property type="protein sequence ID" value="MBU9712182.1"/>
    <property type="molecule type" value="Genomic_DNA"/>
</dbReference>
<feature type="transmembrane region" description="Helical" evidence="1">
    <location>
        <begin position="184"/>
        <end position="204"/>
    </location>
</feature>
<keyword evidence="1" id="KW-0472">Membrane</keyword>
<proteinExistence type="predicted"/>
<keyword evidence="3" id="KW-0645">Protease</keyword>
<dbReference type="RefSeq" id="WP_217066367.1">
    <property type="nucleotide sequence ID" value="NZ_JAHQCS010000094.1"/>
</dbReference>